<protein>
    <submittedName>
        <fullName evidence="3">Lipase family protein</fullName>
    </submittedName>
</protein>
<dbReference type="Proteomes" id="UP000501568">
    <property type="component" value="Chromosome"/>
</dbReference>
<feature type="region of interest" description="Disordered" evidence="1">
    <location>
        <begin position="302"/>
        <end position="348"/>
    </location>
</feature>
<keyword evidence="4" id="KW-1185">Reference proteome</keyword>
<dbReference type="EMBL" id="CP049109">
    <property type="protein sequence ID" value="QIG78963.1"/>
    <property type="molecule type" value="Genomic_DNA"/>
</dbReference>
<name>A0A6G6Y2X6_9SPHN</name>
<gene>
    <name evidence="3" type="ORF">G5C33_03630</name>
</gene>
<dbReference type="GO" id="GO:0006629">
    <property type="term" value="P:lipid metabolic process"/>
    <property type="evidence" value="ECO:0007669"/>
    <property type="project" value="InterPro"/>
</dbReference>
<feature type="domain" description="Fungal lipase-type" evidence="2">
    <location>
        <begin position="82"/>
        <end position="212"/>
    </location>
</feature>
<dbReference type="KEGG" id="spzr:G5C33_03630"/>
<dbReference type="SUPFAM" id="SSF53474">
    <property type="entry name" value="alpha/beta-Hydrolases"/>
    <property type="match status" value="1"/>
</dbReference>
<accession>A0A6G6Y2X6</accession>
<dbReference type="AlphaFoldDB" id="A0A6G6Y2X6"/>
<proteinExistence type="predicted"/>
<dbReference type="Gene3D" id="3.40.50.1820">
    <property type="entry name" value="alpha/beta hydrolase"/>
    <property type="match status" value="1"/>
</dbReference>
<sequence>MHDCIKRRLLYACTQAYDPDLETWRRGVGWVGRPESVTRDVEFWNVPIDHALVGRVAEGIVVAFRGSLPPFGRTAADGWSVLFDWLNDSFSVCRRDADYAGASVHWGFAESMRRLWHDGPDGPGIATQIEALLAQGAPRRIWFTGHSKGGALANLAAFRASQNPEWRDTTIRVLTVAAARPGDAAFARAYARTRIACLRYELAYDPVPHLPPGPQTPRWAARLLQLVAPGSVPCAEYHPVGHVVRGAGADSDWLRSWLGRTGGLLGAAARDPEGLIAAALSAHGIAPHSAYDRLICHGEPDCSHGHPPKVPPRRHESEPTRSPRRTIRATEMAPEPSARPARRHGGRR</sequence>
<dbReference type="InterPro" id="IPR002921">
    <property type="entry name" value="Fungal_lipase-type"/>
</dbReference>
<dbReference type="PANTHER" id="PTHR45856:SF11">
    <property type="entry name" value="FUNGAL LIPASE-LIKE DOMAIN-CONTAINING PROTEIN"/>
    <property type="match status" value="1"/>
</dbReference>
<reference evidence="3 4" key="1">
    <citation type="submission" date="2020-02" db="EMBL/GenBank/DDBJ databases">
        <authorList>
            <person name="Zheng R.K."/>
            <person name="Sun C.M."/>
        </authorList>
    </citation>
    <scope>NUCLEOTIDE SEQUENCE [LARGE SCALE GENOMIC DNA]</scope>
    <source>
        <strain evidence="4">zrk23</strain>
    </source>
</reference>
<dbReference type="RefSeq" id="WP_165325964.1">
    <property type="nucleotide sequence ID" value="NZ_CP049109.1"/>
</dbReference>
<organism evidence="3 4">
    <name type="scientific">Stakelama tenebrarum</name>
    <dbReference type="NCBI Taxonomy" id="2711215"/>
    <lineage>
        <taxon>Bacteria</taxon>
        <taxon>Pseudomonadati</taxon>
        <taxon>Pseudomonadota</taxon>
        <taxon>Alphaproteobacteria</taxon>
        <taxon>Sphingomonadales</taxon>
        <taxon>Sphingomonadaceae</taxon>
        <taxon>Stakelama</taxon>
    </lineage>
</organism>
<evidence type="ECO:0000256" key="1">
    <source>
        <dbReference type="SAM" id="MobiDB-lite"/>
    </source>
</evidence>
<dbReference type="Pfam" id="PF01764">
    <property type="entry name" value="Lipase_3"/>
    <property type="match status" value="1"/>
</dbReference>
<evidence type="ECO:0000313" key="4">
    <source>
        <dbReference type="Proteomes" id="UP000501568"/>
    </source>
</evidence>
<evidence type="ECO:0000313" key="3">
    <source>
        <dbReference type="EMBL" id="QIG78963.1"/>
    </source>
</evidence>
<dbReference type="PANTHER" id="PTHR45856">
    <property type="entry name" value="ALPHA/BETA-HYDROLASES SUPERFAMILY PROTEIN"/>
    <property type="match status" value="1"/>
</dbReference>
<evidence type="ECO:0000259" key="2">
    <source>
        <dbReference type="Pfam" id="PF01764"/>
    </source>
</evidence>
<dbReference type="InterPro" id="IPR051218">
    <property type="entry name" value="Sec_MonoDiacylglyc_Lipase"/>
</dbReference>
<dbReference type="InterPro" id="IPR029058">
    <property type="entry name" value="AB_hydrolase_fold"/>
</dbReference>
<dbReference type="CDD" id="cd00519">
    <property type="entry name" value="Lipase_3"/>
    <property type="match status" value="1"/>
</dbReference>